<comment type="caution">
    <text evidence="6">The sequence shown here is derived from an EMBL/GenBank/DDBJ whole genome shotgun (WGS) entry which is preliminary data.</text>
</comment>
<dbReference type="Proteomes" id="UP000439550">
    <property type="component" value="Unassembled WGS sequence"/>
</dbReference>
<gene>
    <name evidence="6" type="ORF">GHI93_00765</name>
</gene>
<dbReference type="InterPro" id="IPR005119">
    <property type="entry name" value="LysR_subst-bd"/>
</dbReference>
<dbReference type="SUPFAM" id="SSF53850">
    <property type="entry name" value="Periplasmic binding protein-like II"/>
    <property type="match status" value="1"/>
</dbReference>
<keyword evidence="2" id="KW-0805">Transcription regulation</keyword>
<comment type="similarity">
    <text evidence="1">Belongs to the LysR transcriptional regulatory family.</text>
</comment>
<dbReference type="CDD" id="cd05466">
    <property type="entry name" value="PBP2_LTTR_substrate"/>
    <property type="match status" value="1"/>
</dbReference>
<protein>
    <submittedName>
        <fullName evidence="6">LysR family transcriptional regulator</fullName>
    </submittedName>
</protein>
<dbReference type="SUPFAM" id="SSF46785">
    <property type="entry name" value="Winged helix' DNA-binding domain"/>
    <property type="match status" value="1"/>
</dbReference>
<dbReference type="PRINTS" id="PR00039">
    <property type="entry name" value="HTHLYSR"/>
</dbReference>
<dbReference type="AlphaFoldDB" id="A0A7X2D0J6"/>
<keyword evidence="4" id="KW-0804">Transcription</keyword>
<organism evidence="6 7">
    <name type="scientific">Lactococcus hircilactis</name>
    <dbReference type="NCBI Taxonomy" id="1494462"/>
    <lineage>
        <taxon>Bacteria</taxon>
        <taxon>Bacillati</taxon>
        <taxon>Bacillota</taxon>
        <taxon>Bacilli</taxon>
        <taxon>Lactobacillales</taxon>
        <taxon>Streptococcaceae</taxon>
        <taxon>Lactococcus</taxon>
    </lineage>
</organism>
<keyword evidence="7" id="KW-1185">Reference proteome</keyword>
<evidence type="ECO:0000256" key="3">
    <source>
        <dbReference type="ARBA" id="ARBA00023125"/>
    </source>
</evidence>
<dbReference type="Pfam" id="PF03466">
    <property type="entry name" value="LysR_substrate"/>
    <property type="match status" value="1"/>
</dbReference>
<evidence type="ECO:0000256" key="2">
    <source>
        <dbReference type="ARBA" id="ARBA00023015"/>
    </source>
</evidence>
<dbReference type="PANTHER" id="PTHR30419:SF25">
    <property type="entry name" value="HTH-TYPE TRANSCRIPTIONAL REGULATOR YTLI"/>
    <property type="match status" value="1"/>
</dbReference>
<evidence type="ECO:0000259" key="5">
    <source>
        <dbReference type="PROSITE" id="PS50931"/>
    </source>
</evidence>
<dbReference type="InterPro" id="IPR000847">
    <property type="entry name" value="LysR_HTH_N"/>
</dbReference>
<dbReference type="RefSeq" id="WP_153494691.1">
    <property type="nucleotide sequence ID" value="NZ_CAXYUY010000005.1"/>
</dbReference>
<name>A0A7X2D0J6_9LACT</name>
<dbReference type="PROSITE" id="PS50931">
    <property type="entry name" value="HTH_LYSR"/>
    <property type="match status" value="1"/>
</dbReference>
<dbReference type="EMBL" id="WITJ01000001">
    <property type="protein sequence ID" value="MQW38482.1"/>
    <property type="molecule type" value="Genomic_DNA"/>
</dbReference>
<sequence length="304" mass="35195">MANASNVLHYLDTLLKTGSFTKTARNLYISQPYLTQTFKRIEKDLGVELINRDSRPIRLTEAGELYYRHLKKMEFEQDDFRKKLYPLTITNGLMLQIGILGTLGSDLLPKFLPDFIERFPKIKVELSEDSEENNERKTISGNLDFFIGQNSELLSRTLISHSTKRMGYYAIIPASSKLYQKNQFILNEDQFDLSLFLQEKLVLTAKNSPVRRNINYLFEKYQIVPQIVLETQNLLSTFNLAKSGLGNTIIPENLMDTERVKKSYNIFPLSKELISFNFFIAHRTERVLSASDNVLIALFLERIT</sequence>
<dbReference type="InterPro" id="IPR036390">
    <property type="entry name" value="WH_DNA-bd_sf"/>
</dbReference>
<proteinExistence type="inferred from homology"/>
<keyword evidence="3" id="KW-0238">DNA-binding</keyword>
<dbReference type="InterPro" id="IPR036388">
    <property type="entry name" value="WH-like_DNA-bd_sf"/>
</dbReference>
<feature type="domain" description="HTH lysR-type" evidence="5">
    <location>
        <begin position="6"/>
        <end position="60"/>
    </location>
</feature>
<reference evidence="6 7" key="1">
    <citation type="submission" date="2019-10" db="EMBL/GenBank/DDBJ databases">
        <authorList>
            <person name="Dong K."/>
        </authorList>
    </citation>
    <scope>NUCLEOTIDE SEQUENCE [LARGE SCALE GENOMIC DNA]</scope>
    <source>
        <strain evidence="6 7">DSM 28960</strain>
    </source>
</reference>
<dbReference type="Gene3D" id="1.10.10.10">
    <property type="entry name" value="Winged helix-like DNA-binding domain superfamily/Winged helix DNA-binding domain"/>
    <property type="match status" value="1"/>
</dbReference>
<dbReference type="OrthoDB" id="9778774at2"/>
<dbReference type="Pfam" id="PF00126">
    <property type="entry name" value="HTH_1"/>
    <property type="match status" value="1"/>
</dbReference>
<dbReference type="GO" id="GO:0003677">
    <property type="term" value="F:DNA binding"/>
    <property type="evidence" value="ECO:0007669"/>
    <property type="project" value="UniProtKB-KW"/>
</dbReference>
<dbReference type="InterPro" id="IPR050950">
    <property type="entry name" value="HTH-type_LysR_regulators"/>
</dbReference>
<evidence type="ECO:0000256" key="1">
    <source>
        <dbReference type="ARBA" id="ARBA00009437"/>
    </source>
</evidence>
<dbReference type="GO" id="GO:0003700">
    <property type="term" value="F:DNA-binding transcription factor activity"/>
    <property type="evidence" value="ECO:0007669"/>
    <property type="project" value="InterPro"/>
</dbReference>
<evidence type="ECO:0000313" key="7">
    <source>
        <dbReference type="Proteomes" id="UP000439550"/>
    </source>
</evidence>
<dbReference type="GO" id="GO:0005829">
    <property type="term" value="C:cytosol"/>
    <property type="evidence" value="ECO:0007669"/>
    <property type="project" value="TreeGrafter"/>
</dbReference>
<dbReference type="PANTHER" id="PTHR30419">
    <property type="entry name" value="HTH-TYPE TRANSCRIPTIONAL REGULATOR YBHD"/>
    <property type="match status" value="1"/>
</dbReference>
<evidence type="ECO:0000256" key="4">
    <source>
        <dbReference type="ARBA" id="ARBA00023163"/>
    </source>
</evidence>
<dbReference type="Gene3D" id="3.40.190.290">
    <property type="match status" value="1"/>
</dbReference>
<evidence type="ECO:0000313" key="6">
    <source>
        <dbReference type="EMBL" id="MQW38482.1"/>
    </source>
</evidence>
<accession>A0A7X2D0J6</accession>